<dbReference type="SUPFAM" id="SSF52980">
    <property type="entry name" value="Restriction endonuclease-like"/>
    <property type="match status" value="1"/>
</dbReference>
<dbReference type="GO" id="GO:0004519">
    <property type="term" value="F:endonuclease activity"/>
    <property type="evidence" value="ECO:0007669"/>
    <property type="project" value="InterPro"/>
</dbReference>
<dbReference type="GO" id="GO:0009307">
    <property type="term" value="P:DNA restriction-modification system"/>
    <property type="evidence" value="ECO:0007669"/>
    <property type="project" value="InterPro"/>
</dbReference>
<comment type="caution">
    <text evidence="2">The sequence shown here is derived from an EMBL/GenBank/DDBJ whole genome shotgun (WGS) entry which is preliminary data.</text>
</comment>
<name>K8W5D8_9GAMM</name>
<reference evidence="2 3" key="1">
    <citation type="journal article" date="2012" name="BMC Genomics">
        <title>Comparative genomics of bacteria in the genus Providencia isolated from wild Drosophila melanogaster.</title>
        <authorList>
            <person name="Galac M.R."/>
            <person name="Lazzaro B.P."/>
        </authorList>
    </citation>
    <scope>NUCLEOTIDE SEQUENCE [LARGE SCALE GENOMIC DNA]</scope>
    <source>
        <strain evidence="2 3">DSM 19967</strain>
    </source>
</reference>
<dbReference type="PATRIC" id="fig|1141660.3.peg.2445"/>
<dbReference type="AlphaFoldDB" id="K8W5D8"/>
<dbReference type="InterPro" id="IPR011335">
    <property type="entry name" value="Restrct_endonuc-II-like"/>
</dbReference>
<accession>K8W5D8</accession>
<dbReference type="HOGENOM" id="CLU_076282_0_0_6"/>
<feature type="domain" description="Restriction endonuclease type IV Mrr" evidence="1">
    <location>
        <begin position="15"/>
        <end position="121"/>
    </location>
</feature>
<gene>
    <name evidence="2" type="ORF">OO7_12244</name>
</gene>
<evidence type="ECO:0000259" key="1">
    <source>
        <dbReference type="Pfam" id="PF04471"/>
    </source>
</evidence>
<dbReference type="RefSeq" id="WP_008916213.1">
    <property type="nucleotide sequence ID" value="NZ_CM001773.1"/>
</dbReference>
<dbReference type="EMBL" id="AKKN01000010">
    <property type="protein sequence ID" value="EKT55744.1"/>
    <property type="molecule type" value="Genomic_DNA"/>
</dbReference>
<protein>
    <recommendedName>
        <fullName evidence="1">Restriction endonuclease type IV Mrr domain-containing protein</fullName>
    </recommendedName>
</protein>
<dbReference type="Pfam" id="PF04471">
    <property type="entry name" value="Mrr_cat"/>
    <property type="match status" value="1"/>
</dbReference>
<dbReference type="InterPro" id="IPR007560">
    <property type="entry name" value="Restrct_endonuc_IV_Mrr"/>
</dbReference>
<organism evidence="2 3">
    <name type="scientific">Providencia sneebia DSM 19967</name>
    <dbReference type="NCBI Taxonomy" id="1141660"/>
    <lineage>
        <taxon>Bacteria</taxon>
        <taxon>Pseudomonadati</taxon>
        <taxon>Pseudomonadota</taxon>
        <taxon>Gammaproteobacteria</taxon>
        <taxon>Enterobacterales</taxon>
        <taxon>Morganellaceae</taxon>
        <taxon>Providencia</taxon>
    </lineage>
</organism>
<dbReference type="Proteomes" id="UP000010290">
    <property type="component" value="Chromosome"/>
</dbReference>
<sequence>MTSYNNFEPLRFKDDHQFECFVKDYFEIKYNQGFAIYGRKGQKQKGVDIVYRSNGNNKIAIQCKNYNLTSFTTDVIDSDLEKSKEIQFDIDEFIFVTASKRDVAIIDYIKKINKLSLFNIDVFFYDDIYSDTVNQYPELFRRYFPQTQNNIGADRHSLDINQLEMIYKYAGVSCEYLSVLIERLPGTYYYAFSAFIDALDDLNNRYSGSVFYDDELQRYTDEILGITHKISNCYLYYDFNHTQFESDYLLPRLIEQNIASFEAKASLENLSAELYRLYSNLLGYLKHSFPEFSLRKNF</sequence>
<evidence type="ECO:0000313" key="3">
    <source>
        <dbReference type="Proteomes" id="UP000010290"/>
    </source>
</evidence>
<keyword evidence="3" id="KW-1185">Reference proteome</keyword>
<proteinExistence type="predicted"/>
<dbReference type="GO" id="GO:0003677">
    <property type="term" value="F:DNA binding"/>
    <property type="evidence" value="ECO:0007669"/>
    <property type="project" value="InterPro"/>
</dbReference>
<evidence type="ECO:0000313" key="2">
    <source>
        <dbReference type="EMBL" id="EKT55744.1"/>
    </source>
</evidence>